<dbReference type="GeneID" id="41701540"/>
<organism evidence="2">
    <name type="scientific">Rhinolophus gammaherpesvirus 1</name>
    <dbReference type="NCBI Taxonomy" id="2054179"/>
    <lineage>
        <taxon>Viruses</taxon>
        <taxon>Duplodnaviria</taxon>
        <taxon>Heunggongvirae</taxon>
        <taxon>Peploviricota</taxon>
        <taxon>Herviviricetes</taxon>
        <taxon>Herpesvirales</taxon>
        <taxon>Orthoherpesviridae</taxon>
        <taxon>Gammaherpesvirinae</taxon>
        <taxon>Percavirus</taxon>
        <taxon>Percavirus rhinolophidgamma1</taxon>
    </lineage>
</organism>
<reference evidence="2" key="1">
    <citation type="submission" date="2017-11" db="EMBL/GenBank/DDBJ databases">
        <title>Complete genome of Rhinolophus gammaherpesvirus-1.</title>
        <authorList>
            <person name="Maeda K."/>
            <person name="Noguchi K."/>
        </authorList>
    </citation>
    <scope>NUCLEOTIDE SEQUENCE [LARGE SCALE GENOMIC DNA]</scope>
    <source>
        <strain evidence="2">BV1</strain>
    </source>
</reference>
<protein>
    <submittedName>
        <fullName evidence="2">Glycoprotein</fullName>
    </submittedName>
</protein>
<proteinExistence type="predicted"/>
<dbReference type="EMBL" id="LC333428">
    <property type="protein sequence ID" value="BBB06464.1"/>
    <property type="molecule type" value="Genomic_DNA"/>
</dbReference>
<keyword evidence="1" id="KW-1133">Transmembrane helix</keyword>
<sequence>MANLINNPITCDYTFNSTITFILSYTFWVTIPSPKYVIYPDCTTCRYTADLSVAWEKITGNVRTVESENVALCEISNCTSLTNTHTDKKNNNYTLEPIGKKGFFNVYTYSHKSTDNKDVPKTYVSRVLDPFNISWCHIAYPQSVTLPMHPKPDFHNSCTNTSEILNIVDGITVINISRVLVDSTTGGKIDLIVQGEFPIRCTISISASSLKKDATVFSSHCLHTLNIQVSSTNNSVLENGNYITSMKLTILGITKLMKPSLIMYSLSVRNNNPYSCQAYTNITIRETQFQHKPSHIKTPMFVPYSKSYINHYVYPKEYQSLPINSIFHAGIYRPDDPKLTCKMKFIKRAHQATSQNIQVPSSHCYENVSLEWTRVGEIIFKFASPPLKNETYIAFIHSTEHHELYTLTFVNSTLKPQVASSGTRRAIRVTREGYHLLNSDMHTLSTGVDYIQTGNDDVITRVGEAVSDPLSVRSTRSMIRGSTSSTINLSHNTDRRGRDVAQTTDVDGQLSSGRAVRSTAESVFSKRATTAHLTTQVVFSYTSPNLKYPVTFSLPKSHPRSVYPPQSTNKNFLPPPKSTVFRKSGGPLDVFSVDFRGPHFVMFFLVPVLMLIPFTLFFYLYTDS</sequence>
<accession>A0A2Z5U6A1</accession>
<keyword evidence="1" id="KW-0812">Transmembrane</keyword>
<keyword evidence="1" id="KW-0472">Membrane</keyword>
<dbReference type="OrthoDB" id="10782at10239"/>
<evidence type="ECO:0000313" key="3">
    <source>
        <dbReference type="Proteomes" id="UP000289908"/>
    </source>
</evidence>
<keyword evidence="3" id="KW-1185">Reference proteome</keyword>
<feature type="transmembrane region" description="Helical" evidence="1">
    <location>
        <begin position="600"/>
        <end position="621"/>
    </location>
</feature>
<evidence type="ECO:0000313" key="2">
    <source>
        <dbReference type="EMBL" id="BBB06464.1"/>
    </source>
</evidence>
<dbReference type="KEGG" id="vg:41701540"/>
<name>A0A2Z5U6A1_9GAMA</name>
<dbReference type="RefSeq" id="YP_009551825.1">
    <property type="nucleotide sequence ID" value="NC_040539.1"/>
</dbReference>
<gene>
    <name evidence="2" type="primary">ORF18</name>
</gene>
<dbReference type="Proteomes" id="UP000289908">
    <property type="component" value="Segment"/>
</dbReference>
<evidence type="ECO:0000256" key="1">
    <source>
        <dbReference type="SAM" id="Phobius"/>
    </source>
</evidence>